<dbReference type="PANTHER" id="PTHR15576">
    <property type="entry name" value="RIBITOL-5-PHOSPHATE XYLOSYLTRANSFERASE 1"/>
    <property type="match status" value="1"/>
</dbReference>
<reference evidence="2" key="1">
    <citation type="submission" date="2021-01" db="EMBL/GenBank/DDBJ databases">
        <authorList>
            <person name="Corre E."/>
            <person name="Pelletier E."/>
            <person name="Niang G."/>
            <person name="Scheremetjew M."/>
            <person name="Finn R."/>
            <person name="Kale V."/>
            <person name="Holt S."/>
            <person name="Cochrane G."/>
            <person name="Meng A."/>
            <person name="Brown T."/>
            <person name="Cohen L."/>
        </authorList>
    </citation>
    <scope>NUCLEOTIDE SEQUENCE</scope>
    <source>
        <strain evidence="2">CCMP281</strain>
    </source>
</reference>
<evidence type="ECO:0000313" key="2">
    <source>
        <dbReference type="EMBL" id="CAE0118817.1"/>
    </source>
</evidence>
<organism evidence="2">
    <name type="scientific">Haptolina ericina</name>
    <dbReference type="NCBI Taxonomy" id="156174"/>
    <lineage>
        <taxon>Eukaryota</taxon>
        <taxon>Haptista</taxon>
        <taxon>Haptophyta</taxon>
        <taxon>Prymnesiophyceae</taxon>
        <taxon>Prymnesiales</taxon>
        <taxon>Prymnesiaceae</taxon>
        <taxon>Haptolina</taxon>
    </lineage>
</organism>
<gene>
    <name evidence="2" type="ORF">HERI1096_LOCUS19516</name>
</gene>
<accession>A0A7S3AY15</accession>
<proteinExistence type="predicted"/>
<dbReference type="GO" id="GO:0035269">
    <property type="term" value="P:protein O-linked glycosylation via mannose"/>
    <property type="evidence" value="ECO:0007669"/>
    <property type="project" value="InterPro"/>
</dbReference>
<dbReference type="GO" id="GO:0120053">
    <property type="term" value="F:ribitol beta-1,4-xylosyltransferase activity"/>
    <property type="evidence" value="ECO:0007669"/>
    <property type="project" value="InterPro"/>
</dbReference>
<dbReference type="PANTHER" id="PTHR15576:SF1">
    <property type="entry name" value="RIBITOL-5-PHOSPHATE XYLOSYLTRANSFERASE 1"/>
    <property type="match status" value="1"/>
</dbReference>
<dbReference type="AlphaFoldDB" id="A0A7S3AY15"/>
<dbReference type="EMBL" id="HBHX01035213">
    <property type="protein sequence ID" value="CAE0118817.1"/>
    <property type="molecule type" value="Transcribed_RNA"/>
</dbReference>
<dbReference type="GO" id="GO:0005794">
    <property type="term" value="C:Golgi apparatus"/>
    <property type="evidence" value="ECO:0007669"/>
    <property type="project" value="TreeGrafter"/>
</dbReference>
<dbReference type="InterPro" id="IPR055286">
    <property type="entry name" value="RXYLT1-like"/>
</dbReference>
<feature type="compositionally biased region" description="Basic residues" evidence="1">
    <location>
        <begin position="143"/>
        <end position="153"/>
    </location>
</feature>
<protein>
    <recommendedName>
        <fullName evidence="3">Exostosin GT47 domain-containing protein</fullName>
    </recommendedName>
</protein>
<evidence type="ECO:0008006" key="3">
    <source>
        <dbReference type="Google" id="ProtNLM"/>
    </source>
</evidence>
<name>A0A7S3AY15_9EUKA</name>
<feature type="region of interest" description="Disordered" evidence="1">
    <location>
        <begin position="131"/>
        <end position="153"/>
    </location>
</feature>
<evidence type="ECO:0000256" key="1">
    <source>
        <dbReference type="SAM" id="MobiDB-lite"/>
    </source>
</evidence>
<sequence>MLMGQHRFVLSPRGNGLDAHRTWEALLVGAIPIVRSSKLNPLYDNLPILIVKDWNDVTPRLLRDFYKEVQSKLSLYHYERLFADYWIGQMAVQRERCLAEIRASTAPEYVYRYNSPGGWVAVKDGKPLPAPTLDVDAPAGGGGRRHGRGMMGR</sequence>